<dbReference type="Gene3D" id="2.40.10.10">
    <property type="entry name" value="Trypsin-like serine proteases"/>
    <property type="match status" value="2"/>
</dbReference>
<evidence type="ECO:0000259" key="8">
    <source>
        <dbReference type="PROSITE" id="PS50240"/>
    </source>
</evidence>
<dbReference type="Proteomes" id="UP001162029">
    <property type="component" value="Unassembled WGS sequence"/>
</dbReference>
<dbReference type="EMBL" id="CANTFM010002333">
    <property type="protein sequence ID" value="CAI5745922.1"/>
    <property type="molecule type" value="Genomic_DNA"/>
</dbReference>
<dbReference type="InterPro" id="IPR043504">
    <property type="entry name" value="Peptidase_S1_PA_chymotrypsin"/>
</dbReference>
<proteinExistence type="predicted"/>
<feature type="signal peptide" evidence="7">
    <location>
        <begin position="1"/>
        <end position="23"/>
    </location>
</feature>
<evidence type="ECO:0000256" key="3">
    <source>
        <dbReference type="ARBA" id="ARBA00022729"/>
    </source>
</evidence>
<evidence type="ECO:0000256" key="6">
    <source>
        <dbReference type="ARBA" id="ARBA00023180"/>
    </source>
</evidence>
<dbReference type="InterPro" id="IPR009003">
    <property type="entry name" value="Peptidase_S1_PA"/>
</dbReference>
<dbReference type="PANTHER" id="PTHR24276:SF98">
    <property type="entry name" value="FI18310P1-RELATED"/>
    <property type="match status" value="1"/>
</dbReference>
<evidence type="ECO:0000313" key="10">
    <source>
        <dbReference type="Proteomes" id="UP001162029"/>
    </source>
</evidence>
<sequence>MKFTSAFVAAFVALVLGTFRADASTNTIERKLILGGTTVPKGRKSYYTGVRHTAEGNNLCGGVLVSPIHVLTASQCVMFHPNFTEPLKFSNDFAILELEVASSIKPAKLAKADDSDFEVGATVITVGTGRTSEGASAPASHELRGVASNLITNDDCESDGKIVLDKTMMCIEGQISKGYCTGDNGSPAFIEYSDHDADDVVVGIASWHNSRDGDVCGIGNSLPSVYSRVSYARYWIDPIIKTSCFV</sequence>
<dbReference type="InterPro" id="IPR050430">
    <property type="entry name" value="Peptidase_S1"/>
</dbReference>
<organism evidence="9 10">
    <name type="scientific">Peronospora destructor</name>
    <dbReference type="NCBI Taxonomy" id="86335"/>
    <lineage>
        <taxon>Eukaryota</taxon>
        <taxon>Sar</taxon>
        <taxon>Stramenopiles</taxon>
        <taxon>Oomycota</taxon>
        <taxon>Peronosporomycetes</taxon>
        <taxon>Peronosporales</taxon>
        <taxon>Peronosporaceae</taxon>
        <taxon>Peronospora</taxon>
    </lineage>
</organism>
<dbReference type="PANTHER" id="PTHR24276">
    <property type="entry name" value="POLYSERASE-RELATED"/>
    <property type="match status" value="1"/>
</dbReference>
<evidence type="ECO:0000256" key="1">
    <source>
        <dbReference type="ARBA" id="ARBA00004613"/>
    </source>
</evidence>
<keyword evidence="10" id="KW-1185">Reference proteome</keyword>
<keyword evidence="3 7" id="KW-0732">Signal</keyword>
<dbReference type="GO" id="GO:0006508">
    <property type="term" value="P:proteolysis"/>
    <property type="evidence" value="ECO:0007669"/>
    <property type="project" value="InterPro"/>
</dbReference>
<dbReference type="SMART" id="SM00020">
    <property type="entry name" value="Tryp_SPc"/>
    <property type="match status" value="1"/>
</dbReference>
<dbReference type="GO" id="GO:0004252">
    <property type="term" value="F:serine-type endopeptidase activity"/>
    <property type="evidence" value="ECO:0007669"/>
    <property type="project" value="InterPro"/>
</dbReference>
<dbReference type="AlphaFoldDB" id="A0AAV0V9S7"/>
<dbReference type="GO" id="GO:0005576">
    <property type="term" value="C:extracellular region"/>
    <property type="evidence" value="ECO:0007669"/>
    <property type="project" value="UniProtKB-SubCell"/>
</dbReference>
<accession>A0AAV0V9S7</accession>
<evidence type="ECO:0000256" key="4">
    <source>
        <dbReference type="ARBA" id="ARBA00023026"/>
    </source>
</evidence>
<evidence type="ECO:0000256" key="5">
    <source>
        <dbReference type="ARBA" id="ARBA00023157"/>
    </source>
</evidence>
<reference evidence="9" key="1">
    <citation type="submission" date="2022-12" db="EMBL/GenBank/DDBJ databases">
        <authorList>
            <person name="Webb A."/>
        </authorList>
    </citation>
    <scope>NUCLEOTIDE SEQUENCE</scope>
    <source>
        <strain evidence="9">Pd1</strain>
    </source>
</reference>
<feature type="domain" description="Peptidase S1" evidence="8">
    <location>
        <begin position="33"/>
        <end position="241"/>
    </location>
</feature>
<dbReference type="PROSITE" id="PS50240">
    <property type="entry name" value="TRYPSIN_DOM"/>
    <property type="match status" value="1"/>
</dbReference>
<protein>
    <recommendedName>
        <fullName evidence="8">Peptidase S1 domain-containing protein</fullName>
    </recommendedName>
</protein>
<evidence type="ECO:0000313" key="9">
    <source>
        <dbReference type="EMBL" id="CAI5745922.1"/>
    </source>
</evidence>
<comment type="subcellular location">
    <subcellularLocation>
        <location evidence="1">Secreted</location>
    </subcellularLocation>
</comment>
<keyword evidence="4" id="KW-0843">Virulence</keyword>
<comment type="caution">
    <text evidence="9">The sequence shown here is derived from an EMBL/GenBank/DDBJ whole genome shotgun (WGS) entry which is preliminary data.</text>
</comment>
<evidence type="ECO:0000256" key="2">
    <source>
        <dbReference type="ARBA" id="ARBA00022525"/>
    </source>
</evidence>
<keyword evidence="2" id="KW-0964">Secreted</keyword>
<feature type="chain" id="PRO_5043639768" description="Peptidase S1 domain-containing protein" evidence="7">
    <location>
        <begin position="24"/>
        <end position="246"/>
    </location>
</feature>
<dbReference type="InterPro" id="IPR001254">
    <property type="entry name" value="Trypsin_dom"/>
</dbReference>
<evidence type="ECO:0000256" key="7">
    <source>
        <dbReference type="SAM" id="SignalP"/>
    </source>
</evidence>
<name>A0AAV0V9S7_9STRA</name>
<dbReference type="SUPFAM" id="SSF50494">
    <property type="entry name" value="Trypsin-like serine proteases"/>
    <property type="match status" value="1"/>
</dbReference>
<dbReference type="Pfam" id="PF00089">
    <property type="entry name" value="Trypsin"/>
    <property type="match status" value="1"/>
</dbReference>
<gene>
    <name evidence="9" type="ORF">PDE001_LOCUS10954</name>
</gene>
<keyword evidence="5" id="KW-1015">Disulfide bond</keyword>
<keyword evidence="6" id="KW-0325">Glycoprotein</keyword>